<dbReference type="SUPFAM" id="SSF49764">
    <property type="entry name" value="HSP20-like chaperones"/>
    <property type="match status" value="1"/>
</dbReference>
<evidence type="ECO:0000256" key="1">
    <source>
        <dbReference type="ARBA" id="ARBA00023016"/>
    </source>
</evidence>
<name>A0A8B7XVB8_ACAPL</name>
<dbReference type="InterPro" id="IPR001436">
    <property type="entry name" value="Alpha-crystallin/sHSP_animal"/>
</dbReference>
<gene>
    <name evidence="7" type="primary">LOC110976108</name>
</gene>
<comment type="similarity">
    <text evidence="2 3">Belongs to the small heat shock protein (HSP20) family.</text>
</comment>
<dbReference type="GO" id="GO:0042026">
    <property type="term" value="P:protein refolding"/>
    <property type="evidence" value="ECO:0007669"/>
    <property type="project" value="TreeGrafter"/>
</dbReference>
<proteinExistence type="inferred from homology"/>
<dbReference type="OrthoDB" id="1431247at2759"/>
<dbReference type="GO" id="GO:0005737">
    <property type="term" value="C:cytoplasm"/>
    <property type="evidence" value="ECO:0007669"/>
    <property type="project" value="TreeGrafter"/>
</dbReference>
<accession>A0A8B7XVB8</accession>
<feature type="region of interest" description="Disordered" evidence="4">
    <location>
        <begin position="190"/>
        <end position="222"/>
    </location>
</feature>
<evidence type="ECO:0000256" key="3">
    <source>
        <dbReference type="RuleBase" id="RU003616"/>
    </source>
</evidence>
<evidence type="ECO:0000313" key="7">
    <source>
        <dbReference type="RefSeq" id="XP_022084808.1"/>
    </source>
</evidence>
<dbReference type="RefSeq" id="XP_022084808.1">
    <property type="nucleotide sequence ID" value="XM_022229116.1"/>
</dbReference>
<dbReference type="Proteomes" id="UP000694845">
    <property type="component" value="Unplaced"/>
</dbReference>
<dbReference type="PROSITE" id="PS01031">
    <property type="entry name" value="SHSP"/>
    <property type="match status" value="1"/>
</dbReference>
<organism evidence="6 7">
    <name type="scientific">Acanthaster planci</name>
    <name type="common">Crown-of-thorns starfish</name>
    <dbReference type="NCBI Taxonomy" id="133434"/>
    <lineage>
        <taxon>Eukaryota</taxon>
        <taxon>Metazoa</taxon>
        <taxon>Echinodermata</taxon>
        <taxon>Eleutherozoa</taxon>
        <taxon>Asterozoa</taxon>
        <taxon>Asteroidea</taxon>
        <taxon>Valvatacea</taxon>
        <taxon>Valvatida</taxon>
        <taxon>Acanthasteridae</taxon>
        <taxon>Acanthaster</taxon>
    </lineage>
</organism>
<dbReference type="KEGG" id="aplc:110976108"/>
<reference evidence="7" key="1">
    <citation type="submission" date="2025-08" db="UniProtKB">
        <authorList>
            <consortium name="RefSeq"/>
        </authorList>
    </citation>
    <scope>IDENTIFICATION</scope>
</reference>
<dbReference type="PANTHER" id="PTHR45640">
    <property type="entry name" value="HEAT SHOCK PROTEIN HSP-12.2-RELATED"/>
    <property type="match status" value="1"/>
</dbReference>
<evidence type="ECO:0000256" key="2">
    <source>
        <dbReference type="PROSITE-ProRule" id="PRU00285"/>
    </source>
</evidence>
<dbReference type="GO" id="GO:0051082">
    <property type="term" value="F:unfolded protein binding"/>
    <property type="evidence" value="ECO:0007669"/>
    <property type="project" value="TreeGrafter"/>
</dbReference>
<evidence type="ECO:0000313" key="6">
    <source>
        <dbReference type="Proteomes" id="UP000694845"/>
    </source>
</evidence>
<keyword evidence="6" id="KW-1185">Reference proteome</keyword>
<dbReference type="Gene3D" id="2.60.40.790">
    <property type="match status" value="1"/>
</dbReference>
<evidence type="ECO:0000256" key="4">
    <source>
        <dbReference type="SAM" id="MobiDB-lite"/>
    </source>
</evidence>
<keyword evidence="1" id="KW-0346">Stress response</keyword>
<feature type="domain" description="SHSP" evidence="5">
    <location>
        <begin position="98"/>
        <end position="203"/>
    </location>
</feature>
<dbReference type="InterPro" id="IPR008978">
    <property type="entry name" value="HSP20-like_chaperone"/>
</dbReference>
<protein>
    <submittedName>
        <fullName evidence="7">Heat shock protein Hsp-16.1/Hsp-16.11-like</fullName>
    </submittedName>
</protein>
<dbReference type="GO" id="GO:0009408">
    <property type="term" value="P:response to heat"/>
    <property type="evidence" value="ECO:0007669"/>
    <property type="project" value="TreeGrafter"/>
</dbReference>
<sequence>MSSHWKIVPTFGLADQLSRDMYEDMGIHRFFNDQYMDGTFHAWPWTAHSGLRRSLGGNFDEVYRRHWDGFTRDLLDNYGVRILCDRHGTPTETERTAEATGVGDKALAISRPEHGFKVALDLSGFTPEEISVKIVDNNTLRVAAKHEEQTQGRSVQRSYTREFTLPTDVNLEALKSSLDAGGVLSLKAPGRGEAERAVPIEHVAAGEKSSEALKDAPKDDKK</sequence>
<dbReference type="PRINTS" id="PR00299">
    <property type="entry name" value="ACRYSTALLIN"/>
</dbReference>
<dbReference type="InterPro" id="IPR002068">
    <property type="entry name" value="A-crystallin/Hsp20_dom"/>
</dbReference>
<dbReference type="CDD" id="cd06526">
    <property type="entry name" value="metazoan_ACD"/>
    <property type="match status" value="1"/>
</dbReference>
<dbReference type="Pfam" id="PF00011">
    <property type="entry name" value="HSP20"/>
    <property type="match status" value="1"/>
</dbReference>
<evidence type="ECO:0000259" key="5">
    <source>
        <dbReference type="PROSITE" id="PS01031"/>
    </source>
</evidence>
<dbReference type="GO" id="GO:0005634">
    <property type="term" value="C:nucleus"/>
    <property type="evidence" value="ECO:0007669"/>
    <property type="project" value="TreeGrafter"/>
</dbReference>
<dbReference type="GeneID" id="110976108"/>
<dbReference type="AlphaFoldDB" id="A0A8B7XVB8"/>
<dbReference type="PANTHER" id="PTHR45640:SF13">
    <property type="entry name" value="HEAT SHOCK PROTEIN 22-RELATED"/>
    <property type="match status" value="1"/>
</dbReference>